<keyword evidence="5" id="KW-0326">Glycosidase</keyword>
<dbReference type="InterPro" id="IPR054593">
    <property type="entry name" value="Beta-mannosidase-like_N2"/>
</dbReference>
<dbReference type="Pfam" id="PF17786">
    <property type="entry name" value="Mannosidase_ig"/>
    <property type="match status" value="1"/>
</dbReference>
<dbReference type="SUPFAM" id="SSF49303">
    <property type="entry name" value="beta-Galactosidase/glucuronidase domain"/>
    <property type="match status" value="2"/>
</dbReference>
<dbReference type="InterPro" id="IPR008979">
    <property type="entry name" value="Galactose-bd-like_sf"/>
</dbReference>
<evidence type="ECO:0000256" key="7">
    <source>
        <dbReference type="ARBA" id="ARBA00041069"/>
    </source>
</evidence>
<evidence type="ECO:0000256" key="5">
    <source>
        <dbReference type="ARBA" id="ARBA00023295"/>
    </source>
</evidence>
<feature type="domain" description="Glycoside hydrolase family 2 immunoglobulin-like beta-sandwich" evidence="9">
    <location>
        <begin position="200"/>
        <end position="305"/>
    </location>
</feature>
<evidence type="ECO:0000259" key="9">
    <source>
        <dbReference type="Pfam" id="PF00703"/>
    </source>
</evidence>
<evidence type="ECO:0000256" key="2">
    <source>
        <dbReference type="ARBA" id="ARBA00004740"/>
    </source>
</evidence>
<dbReference type="InterPro" id="IPR036156">
    <property type="entry name" value="Beta-gal/glucu_dom_sf"/>
</dbReference>
<keyword evidence="4" id="KW-0378">Hydrolase</keyword>
<dbReference type="STRING" id="1296121.A0A1A5ZWP8"/>
<dbReference type="InterPro" id="IPR041447">
    <property type="entry name" value="Mannosidase_ig"/>
</dbReference>
<evidence type="ECO:0000256" key="8">
    <source>
        <dbReference type="ARBA" id="ARBA00041614"/>
    </source>
</evidence>
<dbReference type="Pfam" id="PF22666">
    <property type="entry name" value="Glyco_hydro_2_N2"/>
    <property type="match status" value="1"/>
</dbReference>
<evidence type="ECO:0000259" key="11">
    <source>
        <dbReference type="Pfam" id="PF22666"/>
    </source>
</evidence>
<comment type="similarity">
    <text evidence="6">Belongs to the glycosyl hydrolase 2 family. Beta-mannosidase B subfamily.</text>
</comment>
<dbReference type="InterPro" id="IPR006102">
    <property type="entry name" value="Ig-like_GH2"/>
</dbReference>
<evidence type="ECO:0000313" key="12">
    <source>
        <dbReference type="EMBL" id="OBR82231.1"/>
    </source>
</evidence>
<dbReference type="InterPro" id="IPR017853">
    <property type="entry name" value="GH"/>
</dbReference>
<dbReference type="OrthoDB" id="2866996at2759"/>
<organism evidence="12">
    <name type="scientific">Kwoniella dejecticola CBS 10117</name>
    <dbReference type="NCBI Taxonomy" id="1296121"/>
    <lineage>
        <taxon>Eukaryota</taxon>
        <taxon>Fungi</taxon>
        <taxon>Dikarya</taxon>
        <taxon>Basidiomycota</taxon>
        <taxon>Agaricomycotina</taxon>
        <taxon>Tremellomycetes</taxon>
        <taxon>Tremellales</taxon>
        <taxon>Cryptococcaceae</taxon>
        <taxon>Kwoniella</taxon>
    </lineage>
</organism>
<sequence>MKSATVRQTTTLKEGWTFSQVPSAYSKDIKESWYSCTIPTSVHVELKKLGIIPDPYKDLNEWKVQWVQEGDWVFKTSFRVDDYRLASGHLDLMFEGLDTYCTIKLNGQIIAEVENMFLCHRVHVKKAVRSGENHLELLFKSPWHSARITEEQNGGPKTLWNGASNRLYSRKAQYGWGWDWGPVMMTVGPWKDIHLESYDVRLEDIRIDTTLGGEDYADATLSAEFSSPSKSNYFLDVELQNESGQVIRSAESLPIERKLHWDLKKEVRGWYPRGYGAQPLYQLIVKLKDPRGVILDSATRRVAFRSAKVVQQPLEGQEGSSFVFEINGIRVFCGGSNWIPADSFLTDIEPNRYRKWIELMVRGNQNMLRVWGGGIYESEELYNACDEAGILVWQDFMFGCGLYPSYPKLNASIKVEAEQAVIRLRDHPSVVIFAGNNEDYALAESIGVMDYDDNSGDYMKSKFPARHIYEILLPEVVERLSTIRYHRSSPYGGKSSSDPTVGDIHQWNVWHGTQEPWSNWDKLAGRFVSEFGMQGYPDIRTVKEWSDDKTQLFPQSRVSVNHNKADGFERRLELYLMENFRHSFDMPGYIYYTQIMQAECLSAAYRLWRRNFKGSGKEYTAGALVWQLNDCWPCVSWGIADYYLRPKPAFFTIARELRTYTIGMTRKQVKTMRDDDTSAFFDLTERLELWACNSTLQGVEVIVQLETFNLSTNARETHVYSATLNANASSEIWSGDLPGQPVRHNEAEIPQPIVVQARLYLKHKPHIVEARYSSWPEPYKYLTFPDAKLQLSVDGDEVRLACEKPVKGLVLDVEGHEAEWSDQALDLFPGDVQVVHAKGLKGRKVTYRHVGDGLA</sequence>
<dbReference type="GO" id="GO:0005975">
    <property type="term" value="P:carbohydrate metabolic process"/>
    <property type="evidence" value="ECO:0007669"/>
    <property type="project" value="InterPro"/>
</dbReference>
<dbReference type="Gene3D" id="3.20.20.80">
    <property type="entry name" value="Glycosidases"/>
    <property type="match status" value="1"/>
</dbReference>
<feature type="domain" description="Mannosidase Ig/CBM-like" evidence="10">
    <location>
        <begin position="686"/>
        <end position="781"/>
    </location>
</feature>
<feature type="domain" description="Beta-mannosidase-like galactose-binding" evidence="11">
    <location>
        <begin position="16"/>
        <end position="191"/>
    </location>
</feature>
<evidence type="ECO:0000256" key="6">
    <source>
        <dbReference type="ARBA" id="ARBA00038429"/>
    </source>
</evidence>
<comment type="catalytic activity">
    <reaction evidence="1">
        <text>Hydrolysis of terminal, non-reducing beta-D-mannose residues in beta-D-mannosides.</text>
        <dbReference type="EC" id="3.2.1.25"/>
    </reaction>
</comment>
<accession>A0A1A5ZWP8</accession>
<dbReference type="SUPFAM" id="SSF51445">
    <property type="entry name" value="(Trans)glycosidases"/>
    <property type="match status" value="1"/>
</dbReference>
<dbReference type="VEuPathDB" id="FungiDB:I303_06990"/>
<evidence type="ECO:0000256" key="4">
    <source>
        <dbReference type="ARBA" id="ARBA00022801"/>
    </source>
</evidence>
<name>A0A1A5ZWP8_9TREE</name>
<dbReference type="EC" id="3.2.1.25" evidence="3"/>
<dbReference type="PANTHER" id="PTHR43730:SF1">
    <property type="entry name" value="BETA-MANNOSIDASE"/>
    <property type="match status" value="1"/>
</dbReference>
<dbReference type="InterPro" id="IPR050887">
    <property type="entry name" value="Beta-mannosidase_GH2"/>
</dbReference>
<evidence type="ECO:0000256" key="3">
    <source>
        <dbReference type="ARBA" id="ARBA00012754"/>
    </source>
</evidence>
<dbReference type="Gene3D" id="2.60.120.260">
    <property type="entry name" value="Galactose-binding domain-like"/>
    <property type="match status" value="1"/>
</dbReference>
<dbReference type="Pfam" id="PF00703">
    <property type="entry name" value="Glyco_hydro_2"/>
    <property type="match status" value="1"/>
</dbReference>
<comment type="pathway">
    <text evidence="2">Glycan metabolism; N-glycan degradation.</text>
</comment>
<dbReference type="GO" id="GO:0004567">
    <property type="term" value="F:beta-mannosidase activity"/>
    <property type="evidence" value="ECO:0007669"/>
    <property type="project" value="UniProtKB-EC"/>
</dbReference>
<dbReference type="AlphaFoldDB" id="A0A1A5ZWP8"/>
<dbReference type="Gene3D" id="2.60.40.10">
    <property type="entry name" value="Immunoglobulins"/>
    <property type="match status" value="2"/>
</dbReference>
<dbReference type="InterPro" id="IPR013783">
    <property type="entry name" value="Ig-like_fold"/>
</dbReference>
<evidence type="ECO:0000259" key="10">
    <source>
        <dbReference type="Pfam" id="PF17786"/>
    </source>
</evidence>
<dbReference type="SUPFAM" id="SSF49785">
    <property type="entry name" value="Galactose-binding domain-like"/>
    <property type="match status" value="1"/>
</dbReference>
<protein>
    <recommendedName>
        <fullName evidence="7">Beta-mannosidase B</fullName>
        <ecNumber evidence="3">3.2.1.25</ecNumber>
    </recommendedName>
    <alternativeName>
        <fullName evidence="8">Mannanase B</fullName>
    </alternativeName>
</protein>
<proteinExistence type="inferred from homology"/>
<reference evidence="12" key="1">
    <citation type="submission" date="2013-07" db="EMBL/GenBank/DDBJ databases">
        <title>The Genome Sequence of Cryptococcus dejecticola CBS10117.</title>
        <authorList>
            <consortium name="The Broad Institute Genome Sequencing Platform"/>
            <person name="Cuomo C."/>
            <person name="Litvintseva A."/>
            <person name="Chen Y."/>
            <person name="Heitman J."/>
            <person name="Sun S."/>
            <person name="Springer D."/>
            <person name="Dromer F."/>
            <person name="Young S.K."/>
            <person name="Zeng Q."/>
            <person name="Gargeya S."/>
            <person name="Fitzgerald M."/>
            <person name="Abouelleil A."/>
            <person name="Alvarado L."/>
            <person name="Berlin A.M."/>
            <person name="Chapman S.B."/>
            <person name="Dewar J."/>
            <person name="Goldberg J."/>
            <person name="Griggs A."/>
            <person name="Gujja S."/>
            <person name="Hansen M."/>
            <person name="Howarth C."/>
            <person name="Imamovic A."/>
            <person name="Larimer J."/>
            <person name="McCowan C."/>
            <person name="Murphy C."/>
            <person name="Pearson M."/>
            <person name="Priest M."/>
            <person name="Roberts A."/>
            <person name="Saif S."/>
            <person name="Shea T."/>
            <person name="Sykes S."/>
            <person name="Wortman J."/>
            <person name="Nusbaum C."/>
            <person name="Birren B."/>
        </authorList>
    </citation>
    <scope>NUCLEOTIDE SEQUENCE [LARGE SCALE GENOMIC DNA]</scope>
    <source>
        <strain evidence="12">CBS 10117</strain>
    </source>
</reference>
<dbReference type="GO" id="GO:0006516">
    <property type="term" value="P:glycoprotein catabolic process"/>
    <property type="evidence" value="ECO:0007669"/>
    <property type="project" value="TreeGrafter"/>
</dbReference>
<evidence type="ECO:0000256" key="1">
    <source>
        <dbReference type="ARBA" id="ARBA00000829"/>
    </source>
</evidence>
<dbReference type="PANTHER" id="PTHR43730">
    <property type="entry name" value="BETA-MANNOSIDASE"/>
    <property type="match status" value="1"/>
</dbReference>
<gene>
    <name evidence="12" type="ORF">I303_06990</name>
</gene>
<dbReference type="EMBL" id="KI894035">
    <property type="protein sequence ID" value="OBR82231.1"/>
    <property type="molecule type" value="Genomic_DNA"/>
</dbReference>
<dbReference type="FunFam" id="3.20.20.80:FF:000050">
    <property type="entry name" value="Beta-mannosidase B"/>
    <property type="match status" value="1"/>
</dbReference>